<feature type="binding site" evidence="9">
    <location>
        <begin position="290"/>
        <end position="292"/>
    </location>
    <ligand>
        <name>NAD(+)</name>
        <dbReference type="ChEBI" id="CHEBI:57540"/>
    </ligand>
</feature>
<accession>A0A1T4L6I0</accession>
<dbReference type="EMBL" id="FUWG01000010">
    <property type="protein sequence ID" value="SJZ50332.1"/>
    <property type="molecule type" value="Genomic_DNA"/>
</dbReference>
<evidence type="ECO:0000256" key="4">
    <source>
        <dbReference type="ARBA" id="ARBA00023002"/>
    </source>
</evidence>
<dbReference type="GO" id="GO:0051287">
    <property type="term" value="F:NAD binding"/>
    <property type="evidence" value="ECO:0007669"/>
    <property type="project" value="UniProtKB-UniRule"/>
</dbReference>
<proteinExistence type="inferred from homology"/>
<dbReference type="AlphaFoldDB" id="A0A1T4L6I0"/>
<feature type="binding site" evidence="9">
    <location>
        <position position="260"/>
    </location>
    <ligand>
        <name>NAD(+)</name>
        <dbReference type="ChEBI" id="CHEBI:57540"/>
    </ligand>
</feature>
<dbReference type="Pfam" id="PF12242">
    <property type="entry name" value="Eno-Rase_NADH_b"/>
    <property type="match status" value="1"/>
</dbReference>
<dbReference type="NCBIfam" id="NF043048">
    <property type="entry name" value="EnoyACPredFabV"/>
    <property type="match status" value="1"/>
</dbReference>
<sequence>MVIKPMIRSNMCLNAHPVGCARDTERQIEYVKAQKAKRGIKSVKEGGKGPKTVLVLGCSTGYGLASRISAAFEYGADTIGVSFEKAPTETKGGTPGWYNNAAFDRAAKKEGLVAETFSADAFSHETRKMIIDEVKKLGKKFDLIIYSLASPVRSDPDKIDEATGQHVLYKSVIKPIGKTYAGLGIDILTDSLKESAAEPANDEEIANTVKVMGGDDWRLWINQLNDAGVLAEGCRTVAYSYIGPELSHAIYRDGTIGQAKKDLEAAAHDLDKVLKESVGGAAYVSVNKGLVTRSSAVIPIISLYLSILFKVMKAKGTHEGCIEQMERLFAERLYTGADSAAGTVPVDSENRIRVDDLEMKDDVQAEVNKLMASVSNENIAQVCDLEGYKHDFLATNGFDVEGVDYTKEITDMTSLD</sequence>
<evidence type="ECO:0000256" key="9">
    <source>
        <dbReference type="HAMAP-Rule" id="MF_01838"/>
    </source>
</evidence>
<evidence type="ECO:0000256" key="2">
    <source>
        <dbReference type="ARBA" id="ARBA00022516"/>
    </source>
</evidence>
<dbReference type="GeneID" id="78316776"/>
<comment type="catalytic activity">
    <reaction evidence="8 9">
        <text>a 2,3-saturated acyl-CoA + NAD(+) = a (2E)-enoyl-CoA + NADH + H(+)</text>
        <dbReference type="Rhea" id="RHEA:18177"/>
        <dbReference type="ChEBI" id="CHEBI:15378"/>
        <dbReference type="ChEBI" id="CHEBI:57540"/>
        <dbReference type="ChEBI" id="CHEBI:57945"/>
        <dbReference type="ChEBI" id="CHEBI:58856"/>
        <dbReference type="ChEBI" id="CHEBI:65111"/>
        <dbReference type="EC" id="1.3.1.44"/>
    </reaction>
</comment>
<dbReference type="STRING" id="261392.SAMN02745149_01482"/>
<feature type="binding site" evidence="9">
    <location>
        <begin position="120"/>
        <end position="121"/>
    </location>
    <ligand>
        <name>NAD(+)</name>
        <dbReference type="ChEBI" id="CHEBI:57540"/>
    </ligand>
</feature>
<keyword evidence="5 9" id="KW-0520">NAD</keyword>
<feature type="domain" description="Trans-2-enoyl-CoA reductase catalytic" evidence="11">
    <location>
        <begin position="91"/>
        <end position="334"/>
    </location>
</feature>
<evidence type="ECO:0000256" key="1">
    <source>
        <dbReference type="ARBA" id="ARBA00011245"/>
    </source>
</evidence>
<feature type="binding site" evidence="9">
    <location>
        <position position="241"/>
    </location>
    <ligand>
        <name>substrate</name>
    </ligand>
</feature>
<dbReference type="Gene3D" id="3.40.50.720">
    <property type="entry name" value="NAD(P)-binding Rossmann-like Domain"/>
    <property type="match status" value="1"/>
</dbReference>
<dbReference type="InterPro" id="IPR010758">
    <property type="entry name" value="Trans-2-enoyl-CoA_reductase"/>
</dbReference>
<dbReference type="InterPro" id="IPR050048">
    <property type="entry name" value="FabV-like_NADH_b"/>
</dbReference>
<evidence type="ECO:0000256" key="7">
    <source>
        <dbReference type="ARBA" id="ARBA00023160"/>
    </source>
</evidence>
<feature type="binding site" evidence="9">
    <location>
        <begin position="83"/>
        <end position="84"/>
    </location>
    <ligand>
        <name>NAD(+)</name>
        <dbReference type="ChEBI" id="CHEBI:57540"/>
    </ligand>
</feature>
<dbReference type="GO" id="GO:0004318">
    <property type="term" value="F:enoyl-[acyl-carrier-protein] reductase (NADH) activity"/>
    <property type="evidence" value="ECO:0007669"/>
    <property type="project" value="TreeGrafter"/>
</dbReference>
<dbReference type="GO" id="GO:0050343">
    <property type="term" value="F:trans-2-enoyl-CoA reductase (NADH) activity"/>
    <property type="evidence" value="ECO:0007669"/>
    <property type="project" value="UniProtKB-UniRule"/>
</dbReference>
<keyword evidence="14" id="KW-1185">Reference proteome</keyword>
<keyword evidence="7 9" id="KW-0275">Fatty acid biosynthesis</keyword>
<evidence type="ECO:0000313" key="14">
    <source>
        <dbReference type="Proteomes" id="UP000190423"/>
    </source>
</evidence>
<dbReference type="Pfam" id="PF12241">
    <property type="entry name" value="Enoyl_reductase"/>
    <property type="match status" value="1"/>
</dbReference>
<feature type="binding site" evidence="9">
    <location>
        <begin position="57"/>
        <end position="62"/>
    </location>
    <ligand>
        <name>NAD(+)</name>
        <dbReference type="ChEBI" id="CHEBI:57540"/>
    </ligand>
</feature>
<comment type="similarity">
    <text evidence="9">Belongs to the TER reductase family.</text>
</comment>
<dbReference type="Proteomes" id="UP000190423">
    <property type="component" value="Unassembled WGS sequence"/>
</dbReference>
<feature type="site" description="Plays an important role in discriminating NADH against NADPH" evidence="9">
    <location>
        <position position="84"/>
    </location>
</feature>
<keyword evidence="4 9" id="KW-0560">Oxidoreductase</keyword>
<evidence type="ECO:0000259" key="11">
    <source>
        <dbReference type="Pfam" id="PF12241"/>
    </source>
</evidence>
<comment type="subunit">
    <text evidence="1 9">Monomer.</text>
</comment>
<evidence type="ECO:0000256" key="6">
    <source>
        <dbReference type="ARBA" id="ARBA00023098"/>
    </source>
</evidence>
<evidence type="ECO:0000313" key="13">
    <source>
        <dbReference type="EMBL" id="SJZ50332.1"/>
    </source>
</evidence>
<dbReference type="NCBIfam" id="NF010177">
    <property type="entry name" value="PRK13656.1"/>
    <property type="match status" value="1"/>
</dbReference>
<comment type="pathway">
    <text evidence="9">Lipid metabolism; fatty acid biosynthesis.</text>
</comment>
<evidence type="ECO:0000256" key="5">
    <source>
        <dbReference type="ARBA" id="ARBA00023027"/>
    </source>
</evidence>
<protein>
    <recommendedName>
        <fullName evidence="9">Trans-2-enoyl-CoA reductase [NADH]</fullName>
        <shortName evidence="9">TER</shortName>
        <ecNumber evidence="9">1.3.1.44</ecNumber>
    </recommendedName>
</protein>
<feature type="domain" description="Enoyl reductase FAD binding" evidence="10">
    <location>
        <begin position="346"/>
        <end position="409"/>
    </location>
</feature>
<dbReference type="UniPathway" id="UPA00094"/>
<reference evidence="13 14" key="1">
    <citation type="submission" date="2017-02" db="EMBL/GenBank/DDBJ databases">
        <authorList>
            <person name="Peterson S.W."/>
        </authorList>
    </citation>
    <scope>NUCLEOTIDE SEQUENCE [LARGE SCALE GENOMIC DNA]</scope>
    <source>
        <strain evidence="13 14">ATCC BAA-908</strain>
    </source>
</reference>
<organism evidence="13 14">
    <name type="scientific">Treponema porcinum</name>
    <dbReference type="NCBI Taxonomy" id="261392"/>
    <lineage>
        <taxon>Bacteria</taxon>
        <taxon>Pseudomonadati</taxon>
        <taxon>Spirochaetota</taxon>
        <taxon>Spirochaetia</taxon>
        <taxon>Spirochaetales</taxon>
        <taxon>Treponemataceae</taxon>
        <taxon>Treponema</taxon>
    </lineage>
</organism>
<keyword evidence="3 9" id="KW-0276">Fatty acid metabolism</keyword>
<name>A0A1T4L6I0_TREPO</name>
<dbReference type="InterPro" id="IPR024910">
    <property type="entry name" value="Enoyl-CoA_Rdtase_cat_dom"/>
</dbReference>
<dbReference type="InterPro" id="IPR024906">
    <property type="entry name" value="Eno_Rdtase_FAD-bd_dom"/>
</dbReference>
<evidence type="ECO:0000256" key="3">
    <source>
        <dbReference type="ARBA" id="ARBA00022832"/>
    </source>
</evidence>
<dbReference type="PANTHER" id="PTHR37480">
    <property type="entry name" value="ENOYL-[ACYL-CARRIER-PROTEIN] REDUCTASE [NADH]"/>
    <property type="match status" value="1"/>
</dbReference>
<dbReference type="Pfam" id="PF07055">
    <property type="entry name" value="Eno-Rase_FAD_bd"/>
    <property type="match status" value="1"/>
</dbReference>
<dbReference type="RefSeq" id="WP_078933390.1">
    <property type="nucleotide sequence ID" value="NZ_FUWG01000010.1"/>
</dbReference>
<evidence type="ECO:0000259" key="12">
    <source>
        <dbReference type="Pfam" id="PF12242"/>
    </source>
</evidence>
<dbReference type="PANTHER" id="PTHR37480:SF1">
    <property type="entry name" value="ENOYL-[ACYL-CARRIER-PROTEIN] REDUCTASE [NADH]"/>
    <property type="match status" value="1"/>
</dbReference>
<comment type="function">
    <text evidence="9">Involved in the fatty acid synthesis (FAS II). Catalyzes the reduction of a carbon-carbon double bond in an enoyl moiety that is covalently linked to a coenzyme A (CoA).</text>
</comment>
<dbReference type="OrthoDB" id="9802260at2"/>
<evidence type="ECO:0000259" key="10">
    <source>
        <dbReference type="Pfam" id="PF07055"/>
    </source>
</evidence>
<feature type="domain" description="Trans-2-enoyl-CoA reductase-like NAD(P)H binding" evidence="12">
    <location>
        <begin position="2"/>
        <end position="89"/>
    </location>
</feature>
<feature type="binding site" evidence="9">
    <location>
        <begin position="148"/>
        <end position="149"/>
    </location>
    <ligand>
        <name>NAD(+)</name>
        <dbReference type="ChEBI" id="CHEBI:57540"/>
    </ligand>
</feature>
<feature type="active site" description="Proton donor" evidence="9">
    <location>
        <position position="251"/>
    </location>
</feature>
<keyword evidence="6 9" id="KW-0443">Lipid metabolism</keyword>
<dbReference type="HAMAP" id="MF_01838">
    <property type="entry name" value="FabV_reductase"/>
    <property type="match status" value="1"/>
</dbReference>
<dbReference type="EC" id="1.3.1.44" evidence="9"/>
<gene>
    <name evidence="9" type="primary">fabV</name>
    <name evidence="13" type="ORF">SAMN02745149_01482</name>
</gene>
<evidence type="ECO:0000256" key="8">
    <source>
        <dbReference type="ARBA" id="ARBA00048302"/>
    </source>
</evidence>
<keyword evidence="2 9" id="KW-0444">Lipid biosynthesis</keyword>
<dbReference type="GO" id="GO:0006633">
    <property type="term" value="P:fatty acid biosynthetic process"/>
    <property type="evidence" value="ECO:0007669"/>
    <property type="project" value="UniProtKB-UniRule"/>
</dbReference>